<dbReference type="Pfam" id="PF12860">
    <property type="entry name" value="PAS_7"/>
    <property type="match status" value="1"/>
</dbReference>
<protein>
    <submittedName>
        <fullName evidence="5">EAL domain-containing protein</fullName>
    </submittedName>
</protein>
<dbReference type="NCBIfam" id="TIGR00254">
    <property type="entry name" value="GGDEF"/>
    <property type="match status" value="1"/>
</dbReference>
<feature type="transmembrane region" description="Helical" evidence="2">
    <location>
        <begin position="55"/>
        <end position="76"/>
    </location>
</feature>
<dbReference type="EMBL" id="WMBQ01000001">
    <property type="protein sequence ID" value="MTD93731.1"/>
    <property type="molecule type" value="Genomic_DNA"/>
</dbReference>
<keyword evidence="1" id="KW-0175">Coiled coil</keyword>
<dbReference type="Gene3D" id="3.30.70.270">
    <property type="match status" value="1"/>
</dbReference>
<dbReference type="Gene3D" id="3.20.20.450">
    <property type="entry name" value="EAL domain"/>
    <property type="match status" value="1"/>
</dbReference>
<name>A0A6I3KLY6_9HYPH</name>
<dbReference type="InterPro" id="IPR035919">
    <property type="entry name" value="EAL_sf"/>
</dbReference>
<feature type="transmembrane region" description="Helical" evidence="2">
    <location>
        <begin position="30"/>
        <end position="49"/>
    </location>
</feature>
<dbReference type="PANTHER" id="PTHR44757">
    <property type="entry name" value="DIGUANYLATE CYCLASE DGCP"/>
    <property type="match status" value="1"/>
</dbReference>
<dbReference type="InterPro" id="IPR052155">
    <property type="entry name" value="Biofilm_reg_signaling"/>
</dbReference>
<feature type="transmembrane region" description="Helical" evidence="2">
    <location>
        <begin position="117"/>
        <end position="134"/>
    </location>
</feature>
<proteinExistence type="predicted"/>
<gene>
    <name evidence="5" type="ORF">GIW81_05215</name>
</gene>
<dbReference type="PROSITE" id="PS50883">
    <property type="entry name" value="EAL"/>
    <property type="match status" value="1"/>
</dbReference>
<dbReference type="SUPFAM" id="SSF141868">
    <property type="entry name" value="EAL domain-like"/>
    <property type="match status" value="1"/>
</dbReference>
<dbReference type="InterPro" id="IPR000160">
    <property type="entry name" value="GGDEF_dom"/>
</dbReference>
<feature type="domain" description="EAL" evidence="3">
    <location>
        <begin position="558"/>
        <end position="809"/>
    </location>
</feature>
<evidence type="ECO:0000313" key="6">
    <source>
        <dbReference type="Proteomes" id="UP000440694"/>
    </source>
</evidence>
<organism evidence="5 6">
    <name type="scientific">Hyphomicrobium album</name>
    <dbReference type="NCBI Taxonomy" id="2665159"/>
    <lineage>
        <taxon>Bacteria</taxon>
        <taxon>Pseudomonadati</taxon>
        <taxon>Pseudomonadota</taxon>
        <taxon>Alphaproteobacteria</taxon>
        <taxon>Hyphomicrobiales</taxon>
        <taxon>Hyphomicrobiaceae</taxon>
        <taxon>Hyphomicrobium</taxon>
    </lineage>
</organism>
<evidence type="ECO:0000313" key="5">
    <source>
        <dbReference type="EMBL" id="MTD93731.1"/>
    </source>
</evidence>
<feature type="domain" description="GGDEF" evidence="4">
    <location>
        <begin position="416"/>
        <end position="549"/>
    </location>
</feature>
<dbReference type="PANTHER" id="PTHR44757:SF2">
    <property type="entry name" value="BIOFILM ARCHITECTURE MAINTENANCE PROTEIN MBAA"/>
    <property type="match status" value="1"/>
</dbReference>
<feature type="transmembrane region" description="Helical" evidence="2">
    <location>
        <begin position="141"/>
        <end position="167"/>
    </location>
</feature>
<dbReference type="SUPFAM" id="SSF55073">
    <property type="entry name" value="Nucleotide cyclase"/>
    <property type="match status" value="1"/>
</dbReference>
<comment type="caution">
    <text evidence="5">The sequence shown here is derived from an EMBL/GenBank/DDBJ whole genome shotgun (WGS) entry which is preliminary data.</text>
</comment>
<feature type="coiled-coil region" evidence="1">
    <location>
        <begin position="224"/>
        <end position="258"/>
    </location>
</feature>
<dbReference type="InterPro" id="IPR000014">
    <property type="entry name" value="PAS"/>
</dbReference>
<evidence type="ECO:0000256" key="1">
    <source>
        <dbReference type="SAM" id="Coils"/>
    </source>
</evidence>
<sequence>MRAVGGARRYNPSRRLAQTLYEQDVKGEQAIAVAQGSIALLAIFAYGETHALSGLLSWGTLALGALIVSSVLRWFLTKRKELPERLLDALNVFDVLAVLSLIWIYHADVDSPGSIIIRPPAFAILLLIVTVRAWRLHPRPIAIAGLVALAGWSMFICLAPLLSTSAAAASDVRSYLAALFNLPASELVRILSLAGLVLILVGGAYKARRILGRAAHAADYGEALEAAQQHLQESTRAREQAEAALAALDRRDAELSEQNRLFNAALENMTQGLCMFDEDQKLLVCNDRYIQIYGLSKELAKRGTPFRKIVESRIENGLYDGGDPAAYLEERLASAREAVRNTRLHELGDGRVIAITHEPMQGGGWVATHDDVTELRRIEAKLSHLARHDALTDLPNRVQLRERMDQALIGDALEGSQLVVLLFEIDRFKEVNDTFGPSIGDALLQAVAQRLRRRLDGVDMVARVGGDEFAVLQLTNEPAKAADALVKRVHAVLGTSFDIDDQSVTISVSVGVAVGPADGKDPDELLKAADLALNRAKKDGPGNSRFFERELDERVRARHKLEQDMRVGLRESQFELYYQPQLNLADNEIAGFEALLRWNHPERGVISPVEFVGLAEDTGFIVQLGEWALREACQEAASWPKNVRVAVNLSVAQFRSGHVRQSVIQALGASSLSPSRLELEITESVLMQEGTEVADALGRLQDLGIGISLDDFGTGFSSLGYLTRIRFDKIKIDKHFISELRDEPNSALAVLRSVVALSKSLGITTVAEGIETKEQLERVRAEGCDEAQGFYVGRPVTAREVATLLSRQRPRRQRQSRAS</sequence>
<dbReference type="CDD" id="cd01948">
    <property type="entry name" value="EAL"/>
    <property type="match status" value="1"/>
</dbReference>
<accession>A0A6I3KLY6</accession>
<dbReference type="AlphaFoldDB" id="A0A6I3KLY6"/>
<dbReference type="Proteomes" id="UP000440694">
    <property type="component" value="Unassembled WGS sequence"/>
</dbReference>
<evidence type="ECO:0000259" key="3">
    <source>
        <dbReference type="PROSITE" id="PS50883"/>
    </source>
</evidence>
<dbReference type="SUPFAM" id="SSF55785">
    <property type="entry name" value="PYP-like sensor domain (PAS domain)"/>
    <property type="match status" value="1"/>
</dbReference>
<evidence type="ECO:0000259" key="4">
    <source>
        <dbReference type="PROSITE" id="PS50887"/>
    </source>
</evidence>
<dbReference type="InterPro" id="IPR001633">
    <property type="entry name" value="EAL_dom"/>
</dbReference>
<feature type="transmembrane region" description="Helical" evidence="2">
    <location>
        <begin position="88"/>
        <end position="105"/>
    </location>
</feature>
<keyword evidence="2" id="KW-0812">Transmembrane</keyword>
<dbReference type="Gene3D" id="3.30.450.20">
    <property type="entry name" value="PAS domain"/>
    <property type="match status" value="1"/>
</dbReference>
<dbReference type="InterPro" id="IPR029787">
    <property type="entry name" value="Nucleotide_cyclase"/>
</dbReference>
<dbReference type="SMART" id="SM00052">
    <property type="entry name" value="EAL"/>
    <property type="match status" value="1"/>
</dbReference>
<dbReference type="Pfam" id="PF00990">
    <property type="entry name" value="GGDEF"/>
    <property type="match status" value="1"/>
</dbReference>
<dbReference type="InterPro" id="IPR043128">
    <property type="entry name" value="Rev_trsase/Diguanyl_cyclase"/>
</dbReference>
<dbReference type="CDD" id="cd01949">
    <property type="entry name" value="GGDEF"/>
    <property type="match status" value="1"/>
</dbReference>
<reference evidence="5 6" key="1">
    <citation type="submission" date="2019-11" db="EMBL/GenBank/DDBJ databases">
        <title>Identification of a novel strain.</title>
        <authorList>
            <person name="Xu Q."/>
            <person name="Wang G."/>
        </authorList>
    </citation>
    <scope>NUCLEOTIDE SEQUENCE [LARGE SCALE GENOMIC DNA]</scope>
    <source>
        <strain evidence="6">xq</strain>
    </source>
</reference>
<dbReference type="InterPro" id="IPR035965">
    <property type="entry name" value="PAS-like_dom_sf"/>
</dbReference>
<dbReference type="SMART" id="SM00267">
    <property type="entry name" value="GGDEF"/>
    <property type="match status" value="1"/>
</dbReference>
<dbReference type="NCBIfam" id="TIGR00229">
    <property type="entry name" value="sensory_box"/>
    <property type="match status" value="1"/>
</dbReference>
<evidence type="ECO:0000256" key="2">
    <source>
        <dbReference type="SAM" id="Phobius"/>
    </source>
</evidence>
<dbReference type="RefSeq" id="WP_154738244.1">
    <property type="nucleotide sequence ID" value="NZ_WMBQ01000001.1"/>
</dbReference>
<dbReference type="PROSITE" id="PS50887">
    <property type="entry name" value="GGDEF"/>
    <property type="match status" value="1"/>
</dbReference>
<dbReference type="Pfam" id="PF00563">
    <property type="entry name" value="EAL"/>
    <property type="match status" value="1"/>
</dbReference>
<keyword evidence="2" id="KW-0472">Membrane</keyword>
<keyword evidence="6" id="KW-1185">Reference proteome</keyword>
<keyword evidence="2" id="KW-1133">Transmembrane helix</keyword>